<dbReference type="NCBIfam" id="NF033852">
    <property type="entry name" value="fulvocin_rel"/>
    <property type="match status" value="1"/>
</dbReference>
<keyword evidence="2" id="KW-1185">Reference proteome</keyword>
<dbReference type="EMBL" id="CP035758">
    <property type="protein sequence ID" value="QBD74800.1"/>
    <property type="molecule type" value="Genomic_DNA"/>
</dbReference>
<evidence type="ECO:0000313" key="2">
    <source>
        <dbReference type="Proteomes" id="UP000290365"/>
    </source>
</evidence>
<organism evidence="1 2">
    <name type="scientific">Ktedonosporobacter rubrisoli</name>
    <dbReference type="NCBI Taxonomy" id="2509675"/>
    <lineage>
        <taxon>Bacteria</taxon>
        <taxon>Bacillati</taxon>
        <taxon>Chloroflexota</taxon>
        <taxon>Ktedonobacteria</taxon>
        <taxon>Ktedonobacterales</taxon>
        <taxon>Ktedonosporobacteraceae</taxon>
        <taxon>Ktedonosporobacter</taxon>
    </lineage>
</organism>
<name>A0A4P6JIR2_KTERU</name>
<proteinExistence type="predicted"/>
<dbReference type="KEGG" id="kbs:EPA93_01835"/>
<dbReference type="AlphaFoldDB" id="A0A4P6JIR2"/>
<protein>
    <recommendedName>
        <fullName evidence="3">Bacteriocin fulvocin C-related protein</fullName>
    </recommendedName>
</protein>
<reference evidence="1 2" key="1">
    <citation type="submission" date="2019-01" db="EMBL/GenBank/DDBJ databases">
        <title>Ktedonosporobacter rubrisoli SCAWS-G2.</title>
        <authorList>
            <person name="Huang Y."/>
            <person name="Yan B."/>
        </authorList>
    </citation>
    <scope>NUCLEOTIDE SEQUENCE [LARGE SCALE GENOMIC DNA]</scope>
    <source>
        <strain evidence="1 2">SCAWS-G2</strain>
    </source>
</reference>
<dbReference type="RefSeq" id="WP_129885399.1">
    <property type="nucleotide sequence ID" value="NZ_CP035758.1"/>
</dbReference>
<accession>A0A4P6JIR2</accession>
<dbReference type="OrthoDB" id="3689067at2"/>
<dbReference type="Proteomes" id="UP000290365">
    <property type="component" value="Chromosome"/>
</dbReference>
<evidence type="ECO:0008006" key="3">
    <source>
        <dbReference type="Google" id="ProtNLM"/>
    </source>
</evidence>
<gene>
    <name evidence="1" type="ORF">EPA93_01835</name>
</gene>
<sequence length="317" mass="34779">MSHSNTRWVLAFNASCGTCRAISERVAQACDGKLEVLPLTDSKVEEWREQALGPQAPWAPTLLRVSEQDSQVQAWTGPAMGIWLVRRLGLKSTMRVLAALERLRRGEEEQLAKPVNEGVIGRAQFLKLCAGGVVAAGLIMMGKVPAFAAGDGKLWAEAQAWVKANQDHLPATYDELIARPMAYRKAIYRASPLSVRARFWEEQLKRFRAAHPNCTPEQEAFLERAHQLVRTNFASLTDADKKAAIDAFGKEQAHALFATLGPAESTPAMSPARPADDVCNCTVGHDWCSDSTCHWYSCAQEGGCGAFWQYTCNGLCG</sequence>
<evidence type="ECO:0000313" key="1">
    <source>
        <dbReference type="EMBL" id="QBD74800.1"/>
    </source>
</evidence>